<dbReference type="PANTHER" id="PTHR42894">
    <property type="entry name" value="N-(5'-PHOSPHORIBOSYL)ANTHRANILATE ISOMERASE"/>
    <property type="match status" value="1"/>
</dbReference>
<evidence type="ECO:0000256" key="4">
    <source>
        <dbReference type="ARBA" id="ARBA00022272"/>
    </source>
</evidence>
<dbReference type="Proteomes" id="UP000001176">
    <property type="component" value="Chromosome"/>
</dbReference>
<dbReference type="PANTHER" id="PTHR42894:SF1">
    <property type="entry name" value="N-(5'-PHOSPHORIBOSYL)ANTHRANILATE ISOMERASE"/>
    <property type="match status" value="1"/>
</dbReference>
<dbReference type="EC" id="5.3.1.24" evidence="3 9"/>
<feature type="domain" description="N-(5'phosphoribosyl) anthranilate isomerase (PRAI)" evidence="10">
    <location>
        <begin position="11"/>
        <end position="209"/>
    </location>
</feature>
<keyword evidence="8 9" id="KW-0413">Isomerase</keyword>
<evidence type="ECO:0000256" key="1">
    <source>
        <dbReference type="ARBA" id="ARBA00001164"/>
    </source>
</evidence>
<evidence type="ECO:0000313" key="12">
    <source>
        <dbReference type="Proteomes" id="UP000001176"/>
    </source>
</evidence>
<evidence type="ECO:0000256" key="3">
    <source>
        <dbReference type="ARBA" id="ARBA00012572"/>
    </source>
</evidence>
<name>A9HES0_GLUDA</name>
<dbReference type="GO" id="GO:0004640">
    <property type="term" value="F:phosphoribosylanthranilate isomerase activity"/>
    <property type="evidence" value="ECO:0007669"/>
    <property type="project" value="UniProtKB-UniRule"/>
</dbReference>
<dbReference type="GO" id="GO:0000162">
    <property type="term" value="P:L-tryptophan biosynthetic process"/>
    <property type="evidence" value="ECO:0007669"/>
    <property type="project" value="UniProtKB-UniRule"/>
</dbReference>
<comment type="pathway">
    <text evidence="2 9">Amino-acid biosynthesis; L-tryptophan biosynthesis; L-tryptophan from chorismate: step 3/5.</text>
</comment>
<accession>A9HES0</accession>
<dbReference type="HAMAP" id="MF_00135">
    <property type="entry name" value="PRAI"/>
    <property type="match status" value="1"/>
</dbReference>
<dbReference type="CDD" id="cd00405">
    <property type="entry name" value="PRAI"/>
    <property type="match status" value="1"/>
</dbReference>
<dbReference type="NCBIfam" id="NF002295">
    <property type="entry name" value="PRK01222.1-1"/>
    <property type="match status" value="1"/>
</dbReference>
<evidence type="ECO:0000256" key="2">
    <source>
        <dbReference type="ARBA" id="ARBA00004664"/>
    </source>
</evidence>
<evidence type="ECO:0000259" key="10">
    <source>
        <dbReference type="Pfam" id="PF00697"/>
    </source>
</evidence>
<evidence type="ECO:0000256" key="7">
    <source>
        <dbReference type="ARBA" id="ARBA00023141"/>
    </source>
</evidence>
<protein>
    <recommendedName>
        <fullName evidence="4 9">N-(5'-phosphoribosyl)anthranilate isomerase</fullName>
        <shortName evidence="9">PRAI</shortName>
        <ecNumber evidence="3 9">5.3.1.24</ecNumber>
    </recommendedName>
</protein>
<dbReference type="InterPro" id="IPR013785">
    <property type="entry name" value="Aldolase_TIM"/>
</dbReference>
<dbReference type="InterPro" id="IPR011060">
    <property type="entry name" value="RibuloseP-bd_barrel"/>
</dbReference>
<organism evidence="11 12">
    <name type="scientific">Gluconacetobacter diazotrophicus (strain ATCC 49037 / DSM 5601 / CCUG 37298 / CIP 103539 / LMG 7603 / PAl5)</name>
    <dbReference type="NCBI Taxonomy" id="272568"/>
    <lineage>
        <taxon>Bacteria</taxon>
        <taxon>Pseudomonadati</taxon>
        <taxon>Pseudomonadota</taxon>
        <taxon>Alphaproteobacteria</taxon>
        <taxon>Acetobacterales</taxon>
        <taxon>Acetobacteraceae</taxon>
        <taxon>Gluconacetobacter</taxon>
    </lineage>
</organism>
<comment type="catalytic activity">
    <reaction evidence="1 9">
        <text>N-(5-phospho-beta-D-ribosyl)anthranilate = 1-(2-carboxyphenylamino)-1-deoxy-D-ribulose 5-phosphate</text>
        <dbReference type="Rhea" id="RHEA:21540"/>
        <dbReference type="ChEBI" id="CHEBI:18277"/>
        <dbReference type="ChEBI" id="CHEBI:58613"/>
        <dbReference type="EC" id="5.3.1.24"/>
    </reaction>
</comment>
<gene>
    <name evidence="9 11" type="primary">trpF</name>
    <name evidence="11" type="ordered locus">GDI1328</name>
</gene>
<dbReference type="Gene3D" id="3.20.20.70">
    <property type="entry name" value="Aldolase class I"/>
    <property type="match status" value="1"/>
</dbReference>
<keyword evidence="7 9" id="KW-0057">Aromatic amino acid biosynthesis</keyword>
<dbReference type="InterPro" id="IPR001240">
    <property type="entry name" value="PRAI_dom"/>
</dbReference>
<dbReference type="UniPathway" id="UPA00035">
    <property type="reaction ID" value="UER00042"/>
</dbReference>
<dbReference type="KEGG" id="gdi:GDI1328"/>
<dbReference type="OrthoDB" id="9796196at2"/>
<dbReference type="RefSeq" id="WP_012224574.1">
    <property type="nucleotide sequence ID" value="NC_010125.1"/>
</dbReference>
<evidence type="ECO:0000256" key="9">
    <source>
        <dbReference type="HAMAP-Rule" id="MF_00135"/>
    </source>
</evidence>
<dbReference type="InterPro" id="IPR044643">
    <property type="entry name" value="TrpF_fam"/>
</dbReference>
<reference evidence="11 12" key="1">
    <citation type="journal article" date="2009" name="BMC Genomics">
        <title>Complete genome sequence of the sugarcane nitrogen-fixing endophyte Gluconacetobacter diazotrophicus Pal5.</title>
        <authorList>
            <person name="Bertalan M."/>
            <person name="Albano R."/>
            <person name="Padua V."/>
            <person name="Rouws L."/>
            <person name="Rojas C."/>
            <person name="Hemerly A."/>
            <person name="Teixeira K."/>
            <person name="Schwab S."/>
            <person name="Araujo J."/>
            <person name="Oliveira A."/>
            <person name="Franca L."/>
            <person name="Magalhaes V."/>
            <person name="Alqueres S."/>
            <person name="Cardoso A."/>
            <person name="Almeida W."/>
            <person name="Loureiro M.M."/>
            <person name="Nogueira E."/>
            <person name="Cidade D."/>
            <person name="Oliveira D."/>
            <person name="Simao T."/>
            <person name="Macedo J."/>
            <person name="Valadao A."/>
            <person name="Dreschsel M."/>
            <person name="Freitas F."/>
            <person name="Vidal M."/>
            <person name="Guedes H."/>
            <person name="Rodrigues E."/>
            <person name="Meneses C."/>
            <person name="Brioso P."/>
            <person name="Pozzer L."/>
            <person name="Figueiredo D."/>
            <person name="Montano H."/>
            <person name="Junior J."/>
            <person name="Filho G."/>
            <person name="Flores V."/>
            <person name="Ferreira B."/>
            <person name="Branco A."/>
            <person name="Gonzalez P."/>
            <person name="Guillobel H."/>
            <person name="Lemos M."/>
            <person name="Seibel L."/>
            <person name="Macedo J."/>
            <person name="Alves-Ferreira M."/>
            <person name="Sachetto-Martins G."/>
            <person name="Coelho A."/>
            <person name="Santos E."/>
            <person name="Amaral G."/>
            <person name="Neves A."/>
            <person name="Pacheco A.B."/>
            <person name="Carvalho D."/>
            <person name="Lery L."/>
            <person name="Bisch P."/>
            <person name="Rossle S.C."/>
            <person name="Urmenyi T."/>
            <person name="Kruger W.V."/>
            <person name="Martins O."/>
            <person name="Baldani J.I."/>
            <person name="Ferreira P.C."/>
        </authorList>
    </citation>
    <scope>NUCLEOTIDE SEQUENCE [LARGE SCALE GENOMIC DNA]</scope>
    <source>
        <strain evidence="12">ATCC 49037 / DSM 5601 / CCUG 37298 / CIP 103539 / LMG 7603 / PAl5</strain>
    </source>
</reference>
<proteinExistence type="inferred from homology"/>
<evidence type="ECO:0000256" key="8">
    <source>
        <dbReference type="ARBA" id="ARBA00023235"/>
    </source>
</evidence>
<evidence type="ECO:0000256" key="5">
    <source>
        <dbReference type="ARBA" id="ARBA00022605"/>
    </source>
</evidence>
<evidence type="ECO:0000256" key="6">
    <source>
        <dbReference type="ARBA" id="ARBA00022822"/>
    </source>
</evidence>
<keyword evidence="12" id="KW-1185">Reference proteome</keyword>
<dbReference type="SUPFAM" id="SSF51366">
    <property type="entry name" value="Ribulose-phoshate binding barrel"/>
    <property type="match status" value="1"/>
</dbReference>
<evidence type="ECO:0000313" key="11">
    <source>
        <dbReference type="EMBL" id="CAP55271.1"/>
    </source>
</evidence>
<dbReference type="EMBL" id="AM889285">
    <property type="protein sequence ID" value="CAP55271.1"/>
    <property type="molecule type" value="Genomic_DNA"/>
</dbReference>
<sequence>MPPPADTRIGVKICGLTEPAGLEAAVTHGADWIGFVFFARSPRHVTPAQAASLIARVPQAGPRRIGLFVEPTDAQIAAAVDAAALDGLQVYAAEERALEIRRHFGLPVWHARGVATAPDLPACSALDGLVIESRPPAGSDRPGGNAHPIDWTITRGWTAPVPWMLAGGLAPDTVARAIAQSGARAVDVSSGVESAPGLKDPGLIARFIRAARGGHNQDGDYQPR</sequence>
<keyword evidence="6 9" id="KW-0822">Tryptophan biosynthesis</keyword>
<keyword evidence="5 9" id="KW-0028">Amino-acid biosynthesis</keyword>
<dbReference type="Pfam" id="PF00697">
    <property type="entry name" value="PRAI"/>
    <property type="match status" value="1"/>
</dbReference>
<dbReference type="AlphaFoldDB" id="A9HES0"/>
<comment type="similarity">
    <text evidence="9">Belongs to the TrpF family.</text>
</comment>